<name>A0AAD2GV76_9AGAR</name>
<keyword evidence="2" id="KW-1185">Reference proteome</keyword>
<evidence type="ECO:0000313" key="2">
    <source>
        <dbReference type="Proteomes" id="UP001295794"/>
    </source>
</evidence>
<dbReference type="Proteomes" id="UP001295794">
    <property type="component" value="Unassembled WGS sequence"/>
</dbReference>
<protein>
    <recommendedName>
        <fullName evidence="3">MULE transposase domain-containing protein</fullName>
    </recommendedName>
</protein>
<accession>A0AAD2GV76</accession>
<evidence type="ECO:0000313" key="1">
    <source>
        <dbReference type="EMBL" id="CAK5263805.1"/>
    </source>
</evidence>
<dbReference type="EMBL" id="CAVNYO010000045">
    <property type="protein sequence ID" value="CAK5263805.1"/>
    <property type="molecule type" value="Genomic_DNA"/>
</dbReference>
<reference evidence="1" key="1">
    <citation type="submission" date="2023-11" db="EMBL/GenBank/DDBJ databases">
        <authorList>
            <person name="De Vega J J."/>
            <person name="De Vega J J."/>
        </authorList>
    </citation>
    <scope>NUCLEOTIDE SEQUENCE</scope>
</reference>
<proteinExistence type="predicted"/>
<gene>
    <name evidence="1" type="ORF">MYCIT1_LOCUS3469</name>
</gene>
<organism evidence="1 2">
    <name type="scientific">Mycena citricolor</name>
    <dbReference type="NCBI Taxonomy" id="2018698"/>
    <lineage>
        <taxon>Eukaryota</taxon>
        <taxon>Fungi</taxon>
        <taxon>Dikarya</taxon>
        <taxon>Basidiomycota</taxon>
        <taxon>Agaricomycotina</taxon>
        <taxon>Agaricomycetes</taxon>
        <taxon>Agaricomycetidae</taxon>
        <taxon>Agaricales</taxon>
        <taxon>Marasmiineae</taxon>
        <taxon>Mycenaceae</taxon>
        <taxon>Mycena</taxon>
    </lineage>
</organism>
<dbReference type="AlphaFoldDB" id="A0AAD2GV76"/>
<evidence type="ECO:0008006" key="3">
    <source>
        <dbReference type="Google" id="ProtNLM"/>
    </source>
</evidence>
<comment type="caution">
    <text evidence="1">The sequence shown here is derived from an EMBL/GenBank/DDBJ whole genome shotgun (WGS) entry which is preliminary data.</text>
</comment>
<sequence>MSLTALLEISSTIVGIASGYSSEARQATKLRYSTPQQPISAKPWVRQNPYDFTGCLAHIDLSEYEETGQILRVTGCLDHNSDCRASGIRRIPAIPLHPHVFEMAVEQLASGASIASIQAKNVEMLSNRAYRDMSTYDPRTANVRCHFLTSDSRQLYRLFNRRNGVDVSVKPEYNIEQWLDPRSSQFRPELYNAIFYYSARAEKHDRLKICIATAEMVEAAWKYSHHGQLIVDRTFGVCSSRLLLFIGMGVDEQNKGVPLVFLLFSAPTGTRATHAGYNTEILRELLMEWKNHLSQARPGAEPFTPFVAITDTDLCERAALLQVWTEIWLLLCKFHLRQCWANKQRTLKLSALGSSVSEEFWDGYISQQLLSLEEGLIATTDHAVAASLITSHRSNLEALRVQAPEAERTAISACAFLDYLVSMWMPNSMWQSWSQYGRVIASRLLNVPMDGVLPTTNHLEAFNGLLKRTPQLPPPSRGSPPAGYLLGTLRRLAEGTQ</sequence>